<dbReference type="Pfam" id="PF06985">
    <property type="entry name" value="HET"/>
    <property type="match status" value="1"/>
</dbReference>
<accession>A0A9N9LX50</accession>
<gene>
    <name evidence="2" type="ORF">HYALB_00013389</name>
</gene>
<dbReference type="OrthoDB" id="5125733at2759"/>
<dbReference type="AlphaFoldDB" id="A0A9N9LX50"/>
<sequence length="608" mass="69576">MTSFGQTHDREQDMVIIAAVGRSKGGDGVNVMKNGQGNYAENDRLKDILGRRYGSEPQVQTSLAQAHTWIEKCQKSHKGCSQARIRTPAPTRLIQVGSASEDPKLCLAHPGDCEWAALSYCWGGHSNFTLTKDRLDSFQMGMPYEEFPKTIQDAILVTRALEIKYLWVDTLCFIQDSKEDWGYESTQMSDVYRGAVITISASSPAKTTEGFLHQRKLQTNNCILPWKIPEQDGNLTAEDHRLTRQCISLGFSPSAKFVPNTASLRFFDEEESRRIGQDTGPLTTRGWVLQEELFSGRRIIFREDQMVWECSAVKFCEGGFSRLFRNNYSPNLWSTFNNLAKCHNMSDDPDPEYRRKVLVTWYETIEEYLKRHLTYSTDRLPAISSLAKEFHKLDGGDMYCAGLWRSDIIKGLCWNPFYNKWDAPKVVPKRNLQKPYSGPSWSWASLDPWPLEVKLPSFCFDETGSKMGIQYAAKVLHVEIENSSLDLFGEVASASITLEAPFYYIDESEEDEKRPSVHRLFSQEDDFRQLDEFRVKHEGYPGQHFAFVILLSARHHHVLFLESVQSKVQGETQVYRRIGYNLLDVSKSGTDEMSSCNWDLAQKEVKIV</sequence>
<evidence type="ECO:0000313" key="2">
    <source>
        <dbReference type="EMBL" id="CAG8980064.1"/>
    </source>
</evidence>
<dbReference type="EMBL" id="CAJVRM010000353">
    <property type="protein sequence ID" value="CAG8980064.1"/>
    <property type="molecule type" value="Genomic_DNA"/>
</dbReference>
<protein>
    <recommendedName>
        <fullName evidence="1">Heterokaryon incompatibility domain-containing protein</fullName>
    </recommendedName>
</protein>
<dbReference type="PANTHER" id="PTHR33112">
    <property type="entry name" value="DOMAIN PROTEIN, PUTATIVE-RELATED"/>
    <property type="match status" value="1"/>
</dbReference>
<proteinExistence type="predicted"/>
<dbReference type="InterPro" id="IPR010730">
    <property type="entry name" value="HET"/>
</dbReference>
<organism evidence="2 3">
    <name type="scientific">Hymenoscyphus albidus</name>
    <dbReference type="NCBI Taxonomy" id="595503"/>
    <lineage>
        <taxon>Eukaryota</taxon>
        <taxon>Fungi</taxon>
        <taxon>Dikarya</taxon>
        <taxon>Ascomycota</taxon>
        <taxon>Pezizomycotina</taxon>
        <taxon>Leotiomycetes</taxon>
        <taxon>Helotiales</taxon>
        <taxon>Helotiaceae</taxon>
        <taxon>Hymenoscyphus</taxon>
    </lineage>
</organism>
<dbReference type="Proteomes" id="UP000701801">
    <property type="component" value="Unassembled WGS sequence"/>
</dbReference>
<keyword evidence="3" id="KW-1185">Reference proteome</keyword>
<dbReference type="PANTHER" id="PTHR33112:SF16">
    <property type="entry name" value="HETEROKARYON INCOMPATIBILITY DOMAIN-CONTAINING PROTEIN"/>
    <property type="match status" value="1"/>
</dbReference>
<comment type="caution">
    <text evidence="2">The sequence shown here is derived from an EMBL/GenBank/DDBJ whole genome shotgun (WGS) entry which is preliminary data.</text>
</comment>
<evidence type="ECO:0000259" key="1">
    <source>
        <dbReference type="Pfam" id="PF06985"/>
    </source>
</evidence>
<reference evidence="2" key="1">
    <citation type="submission" date="2021-07" db="EMBL/GenBank/DDBJ databases">
        <authorList>
            <person name="Durling M."/>
        </authorList>
    </citation>
    <scope>NUCLEOTIDE SEQUENCE</scope>
</reference>
<feature type="domain" description="Heterokaryon incompatibility" evidence="1">
    <location>
        <begin position="115"/>
        <end position="291"/>
    </location>
</feature>
<name>A0A9N9LX50_9HELO</name>
<evidence type="ECO:0000313" key="3">
    <source>
        <dbReference type="Proteomes" id="UP000701801"/>
    </source>
</evidence>